<dbReference type="PANTHER" id="PTHR36453">
    <property type="entry name" value="SECRETED PROTEIN-RELATED"/>
    <property type="match status" value="1"/>
</dbReference>
<dbReference type="Gene3D" id="2.60.40.10">
    <property type="entry name" value="Immunoglobulins"/>
    <property type="match status" value="1"/>
</dbReference>
<feature type="chain" id="PRO_5038684741" evidence="1">
    <location>
        <begin position="25"/>
        <end position="1060"/>
    </location>
</feature>
<dbReference type="SUPFAM" id="SSF51126">
    <property type="entry name" value="Pectin lyase-like"/>
    <property type="match status" value="1"/>
</dbReference>
<dbReference type="Gene3D" id="2.160.20.10">
    <property type="entry name" value="Single-stranded right-handed beta-helix, Pectin lyase-like"/>
    <property type="match status" value="2"/>
</dbReference>
<evidence type="ECO:0000313" key="3">
    <source>
        <dbReference type="Proteomes" id="UP000276888"/>
    </source>
</evidence>
<evidence type="ECO:0000256" key="1">
    <source>
        <dbReference type="SAM" id="SignalP"/>
    </source>
</evidence>
<name>A0A3Q9J0U7_9MICO</name>
<dbReference type="GO" id="GO:0005975">
    <property type="term" value="P:carbohydrate metabolic process"/>
    <property type="evidence" value="ECO:0007669"/>
    <property type="project" value="UniProtKB-ARBA"/>
</dbReference>
<dbReference type="Proteomes" id="UP000276888">
    <property type="component" value="Chromosome"/>
</dbReference>
<dbReference type="InterPro" id="IPR012334">
    <property type="entry name" value="Pectin_lyas_fold"/>
</dbReference>
<keyword evidence="3" id="KW-1185">Reference proteome</keyword>
<dbReference type="Gene3D" id="2.60.120.200">
    <property type="match status" value="1"/>
</dbReference>
<dbReference type="RefSeq" id="WP_206502726.1">
    <property type="nucleotide sequence ID" value="NZ_CP031423.1"/>
</dbReference>
<dbReference type="InterPro" id="IPR013783">
    <property type="entry name" value="Ig-like_fold"/>
</dbReference>
<gene>
    <name evidence="2" type="ORF">CVS47_00575</name>
</gene>
<feature type="signal peptide" evidence="1">
    <location>
        <begin position="1"/>
        <end position="24"/>
    </location>
</feature>
<proteinExistence type="predicted"/>
<protein>
    <submittedName>
        <fullName evidence="2">Uncharacterized protein</fullName>
    </submittedName>
</protein>
<dbReference type="KEGG" id="mlv:CVS47_00575"/>
<accession>A0A3Q9J0U7</accession>
<dbReference type="PANTHER" id="PTHR36453:SF2">
    <property type="entry name" value="APPLE DOMAIN-CONTAINING PROTEIN"/>
    <property type="match status" value="1"/>
</dbReference>
<keyword evidence="1" id="KW-0732">Signal</keyword>
<dbReference type="AlphaFoldDB" id="A0A3Q9J0U7"/>
<organism evidence="2 3">
    <name type="scientific">Microbacterium lemovicicum</name>
    <dbReference type="NCBI Taxonomy" id="1072463"/>
    <lineage>
        <taxon>Bacteria</taxon>
        <taxon>Bacillati</taxon>
        <taxon>Actinomycetota</taxon>
        <taxon>Actinomycetes</taxon>
        <taxon>Micrococcales</taxon>
        <taxon>Microbacteriaceae</taxon>
        <taxon>Microbacterium</taxon>
    </lineage>
</organism>
<reference evidence="2 3" key="1">
    <citation type="submission" date="2018-08" db="EMBL/GenBank/DDBJ databases">
        <title>Microbacterium lemovicicum sp. nov., a bacterium isolated from a natural uranium-rich soil.</title>
        <authorList>
            <person name="ORTET P."/>
        </authorList>
    </citation>
    <scope>NUCLEOTIDE SEQUENCE [LARGE SCALE GENOMIC DNA]</scope>
    <source>
        <strain evidence="2 3">Viu22</strain>
    </source>
</reference>
<dbReference type="InterPro" id="IPR006626">
    <property type="entry name" value="PbH1"/>
</dbReference>
<dbReference type="EMBL" id="CP031423">
    <property type="protein sequence ID" value="AZS35977.1"/>
    <property type="molecule type" value="Genomic_DNA"/>
</dbReference>
<evidence type="ECO:0000313" key="2">
    <source>
        <dbReference type="EMBL" id="AZS35977.1"/>
    </source>
</evidence>
<dbReference type="InterPro" id="IPR011050">
    <property type="entry name" value="Pectin_lyase_fold/virulence"/>
</dbReference>
<sequence length="1060" mass="112197">MKISHLRGGALAVIGALAVSVAVATPAAAAAPKTLHTSPDGSGDACTVGQPCSLPTAKDRVKDLVAGGGVDVVVELADGTYRVDEPLEFRPEDAGGADGSVRWTAARGASPIVSGAQQVSGWTVSDADAGIWVADTPQGVDTRQLYVNGVYAQRAQRQVAGADLALDETGITLKNPDLAFMNDLPQPDRVEFEAKGDFTYRYSPVASIADNKATMDQPAWENNTWGWDTPQFALLGGSTYWFSNALAFLDEMNEWYIDPDAGKLYYKPGAGVDPNTLDVELPRVEVLMSIGGTYDEPLQNLAFEDITFTGTSWLGPSTDGYATQQNGSYIKDHYDYRPADAFTSCSRGCELFERARTSWYQEPAAVQVSAASGVQFERNLFITLGSSALGIGNDTNAALSGVGLGASDIQVIGNRFTEVGGHGVFVGGNRPEAHHPDDERMINHDITVEHNTVTRAAVEYKDNSGILSTYVTNARIQNNEVSNVAYDGIDTGYGWGMNDAGGNDEYTKRGYYNWNTRYETPTTLKDNVVAGNLVHNTKSQFADGGSIYNLSASPGSVTERNYLYNVSGVGLYLDEGTRSTIYRQNVLQGTSPWVFTNAYNATNTSDNLLTQNWYNSGGAQTPNLESNRNRLVDNVQVSGLNWPDAARQVICEAGVPADLRTTLNGNLFSENAACGSTGDPVKKPYSTTATSASSSYFAQADGSFAIRAQGADVWGGGGQRDDAYGSIFQKDAVNGASSVSARVDTIGDANAWAKSGVMIRNDIDQPGASAGYALVAVTPRNGVAFHWDADGDGYVESSAAANVNTFRPVWVKLDRAGDQVSAWYSYDGANYAQVGSTVALKNAASVQDAGIFSSSHDTGRSAVNVFSDLAIERDTVKPTATLAAPTTAGPFTALDLQVDAADDRGLSKIVANVYKGGTLVKSTQSAVAGGATSATHTASVSLPDGEYQLKYNAHDLAGNVSKTGTFAFTIDATAPTATVKDGAQFTVATGATYDKVSFKLYDAGRVDKVELNGVVKDLSNNAWSDVNFVTPGVFGAVKGLNTLVVFDVAGNTATTTFTLN</sequence>
<dbReference type="SMART" id="SM00710">
    <property type="entry name" value="PbH1"/>
    <property type="match status" value="5"/>
</dbReference>